<dbReference type="FunCoup" id="A0A448YT68">
    <property type="interactions" value="57"/>
</dbReference>
<keyword evidence="7" id="KW-0238">DNA-binding</keyword>
<evidence type="ECO:0000256" key="5">
    <source>
        <dbReference type="ARBA" id="ARBA00022833"/>
    </source>
</evidence>
<evidence type="ECO:0000259" key="10">
    <source>
        <dbReference type="Pfam" id="PF11781"/>
    </source>
</evidence>
<evidence type="ECO:0000256" key="3">
    <source>
        <dbReference type="ARBA" id="ARBA00022723"/>
    </source>
</evidence>
<dbReference type="PANTHER" id="PTHR31576:SF2">
    <property type="entry name" value="TATA BOX-BINDING PROTEIN-ASSOCIATED FACTOR RNA POLYMERASE I SUBUNIT B"/>
    <property type="match status" value="1"/>
</dbReference>
<dbReference type="InterPro" id="IPR033599">
    <property type="entry name" value="TAF1B/Rrn7"/>
</dbReference>
<dbReference type="GO" id="GO:0070860">
    <property type="term" value="C:RNA polymerase I core factor complex"/>
    <property type="evidence" value="ECO:0007669"/>
    <property type="project" value="InterPro"/>
</dbReference>
<keyword evidence="3" id="KW-0479">Metal-binding</keyword>
<dbReference type="AlphaFoldDB" id="A0A448YT68"/>
<feature type="domain" description="Rrn7/TAF1B C-terminal cyclin" evidence="12">
    <location>
        <begin position="240"/>
        <end position="302"/>
    </location>
</feature>
<keyword evidence="6" id="KW-0805">Transcription regulation</keyword>
<dbReference type="GO" id="GO:0001164">
    <property type="term" value="F:RNA polymerase I core promoter sequence-specific DNA binding"/>
    <property type="evidence" value="ECO:0007669"/>
    <property type="project" value="InterPro"/>
</dbReference>
<keyword evidence="5" id="KW-0862">Zinc</keyword>
<sequence>MSYHRGPVCGVDNCPSTLWRTIDGRTVCQYGHVNEFGIELNDEDENMGSIGSGVFTKRLNDVSGLTQKHARHRRLQKIQQNGQSDYLYGEQLNLMLIRSMQVILTKQANCLARIYNLDTAMFLKVVKRYWCLLLAHSYNGKSSGGGKLSITFTHLLMVCYLSLIKVRAPVYMSDLLNLASLERIPCLKAENSLPPSISRRIPLTSLALLRGNILQKRSFYDLKGVKQIVDINEEFKGFSLNYLPLLVRLVLEMFLPLEIAVLVKNLIDSFSIDLSFDHKLHPEMRLMGLLIVSAESYFHSNPRIYPIWCSIYLEHRFDKSCFNVDLDPSKVLAELQQHSTTEEMLDWDSHKITDMAKLYYRYYLPSIKSDNIANHKQRYTSRKMIAQRLNSIFPIDELGENDTAQALENYKNHLIEVYAKLYEEEGTVHPLNSDRYPSLKLVDLLVDHLRMDSGLNYQDFKEVIKYGESLAEPVSN</sequence>
<keyword evidence="4" id="KW-0863">Zinc-finger</keyword>
<evidence type="ECO:0000259" key="12">
    <source>
        <dbReference type="Pfam" id="PF20645"/>
    </source>
</evidence>
<dbReference type="InterPro" id="IPR021752">
    <property type="entry name" value="TF_Rrn7_Zf"/>
</dbReference>
<dbReference type="Pfam" id="PF20645">
    <property type="entry name" value="Rrn7_cyclin_C"/>
    <property type="match status" value="1"/>
</dbReference>
<keyword evidence="14" id="KW-1185">Reference proteome</keyword>
<dbReference type="InterPro" id="IPR048540">
    <property type="entry name" value="Rrn7_cyclin_N"/>
</dbReference>
<keyword evidence="8" id="KW-0804">Transcription</keyword>
<evidence type="ECO:0000256" key="6">
    <source>
        <dbReference type="ARBA" id="ARBA00023015"/>
    </source>
</evidence>
<dbReference type="InParanoid" id="A0A448YT68"/>
<name>A0A448YT68_BRENA</name>
<comment type="subcellular location">
    <subcellularLocation>
        <location evidence="1">Nucleus</location>
        <location evidence="1">Nucleolus</location>
    </subcellularLocation>
</comment>
<dbReference type="Pfam" id="PF20644">
    <property type="entry name" value="Rrn7_cyclin_N"/>
    <property type="match status" value="1"/>
</dbReference>
<feature type="domain" description="RRN7-type" evidence="10">
    <location>
        <begin position="4"/>
        <end position="35"/>
    </location>
</feature>
<dbReference type="Pfam" id="PF11781">
    <property type="entry name" value="Zn_ribbon_RRN7"/>
    <property type="match status" value="1"/>
</dbReference>
<protein>
    <submittedName>
        <fullName evidence="13">DEKNAAC105331</fullName>
    </submittedName>
</protein>
<evidence type="ECO:0000259" key="11">
    <source>
        <dbReference type="Pfam" id="PF20644"/>
    </source>
</evidence>
<evidence type="ECO:0000256" key="9">
    <source>
        <dbReference type="ARBA" id="ARBA00023242"/>
    </source>
</evidence>
<proteinExistence type="inferred from homology"/>
<dbReference type="STRING" id="13370.A0A448YT68"/>
<dbReference type="InterPro" id="IPR048538">
    <property type="entry name" value="Rrn7_cyclin_C"/>
</dbReference>
<evidence type="ECO:0000256" key="1">
    <source>
        <dbReference type="ARBA" id="ARBA00004604"/>
    </source>
</evidence>
<evidence type="ECO:0000313" key="14">
    <source>
        <dbReference type="Proteomes" id="UP000290900"/>
    </source>
</evidence>
<dbReference type="Proteomes" id="UP000290900">
    <property type="component" value="Unassembled WGS sequence"/>
</dbReference>
<evidence type="ECO:0000256" key="8">
    <source>
        <dbReference type="ARBA" id="ARBA00023163"/>
    </source>
</evidence>
<comment type="similarity">
    <text evidence="2">Belongs to the RRN7/TAF1B family.</text>
</comment>
<dbReference type="EMBL" id="CAACVR010000075">
    <property type="protein sequence ID" value="VEU24093.1"/>
    <property type="molecule type" value="Genomic_DNA"/>
</dbReference>
<reference evidence="13 14" key="1">
    <citation type="submission" date="2018-12" db="EMBL/GenBank/DDBJ databases">
        <authorList>
            <person name="Tiukova I."/>
            <person name="Dainat J."/>
        </authorList>
    </citation>
    <scope>NUCLEOTIDE SEQUENCE [LARGE SCALE GENOMIC DNA]</scope>
</reference>
<evidence type="ECO:0000256" key="7">
    <source>
        <dbReference type="ARBA" id="ARBA00023125"/>
    </source>
</evidence>
<dbReference type="PANTHER" id="PTHR31576">
    <property type="entry name" value="TATA BOX-BINDING PROTEIN-ASSOCIATED FACTOR RNA POLYMERASE I SUBUNIT B"/>
    <property type="match status" value="1"/>
</dbReference>
<evidence type="ECO:0000256" key="2">
    <source>
        <dbReference type="ARBA" id="ARBA00006899"/>
    </source>
</evidence>
<evidence type="ECO:0000256" key="4">
    <source>
        <dbReference type="ARBA" id="ARBA00022771"/>
    </source>
</evidence>
<accession>A0A448YT68</accession>
<dbReference type="GO" id="GO:0008270">
    <property type="term" value="F:zinc ion binding"/>
    <property type="evidence" value="ECO:0007669"/>
    <property type="project" value="UniProtKB-KW"/>
</dbReference>
<organism evidence="13 14">
    <name type="scientific">Brettanomyces naardenensis</name>
    <name type="common">Yeast</name>
    <dbReference type="NCBI Taxonomy" id="13370"/>
    <lineage>
        <taxon>Eukaryota</taxon>
        <taxon>Fungi</taxon>
        <taxon>Dikarya</taxon>
        <taxon>Ascomycota</taxon>
        <taxon>Saccharomycotina</taxon>
        <taxon>Pichiomycetes</taxon>
        <taxon>Pichiales</taxon>
        <taxon>Pichiaceae</taxon>
        <taxon>Brettanomyces</taxon>
    </lineage>
</organism>
<keyword evidence="9" id="KW-0539">Nucleus</keyword>
<feature type="domain" description="Rrn7/TAF1B N-terminal cyclin" evidence="11">
    <location>
        <begin position="100"/>
        <end position="194"/>
    </location>
</feature>
<gene>
    <name evidence="13" type="ORF">BRENAR_LOCUS4822</name>
</gene>
<dbReference type="OrthoDB" id="428577at2759"/>
<dbReference type="GO" id="GO:0042790">
    <property type="term" value="P:nucleolar large rRNA transcription by RNA polymerase I"/>
    <property type="evidence" value="ECO:0007669"/>
    <property type="project" value="TreeGrafter"/>
</dbReference>
<evidence type="ECO:0000313" key="13">
    <source>
        <dbReference type="EMBL" id="VEU24093.1"/>
    </source>
</evidence>